<keyword evidence="2" id="KW-1185">Reference proteome</keyword>
<name>A0ACC0WNF1_9STRA</name>
<proteinExistence type="predicted"/>
<evidence type="ECO:0000313" key="1">
    <source>
        <dbReference type="EMBL" id="KAI9920408.1"/>
    </source>
</evidence>
<protein>
    <submittedName>
        <fullName evidence="1">Uncharacterized protein</fullName>
    </submittedName>
</protein>
<dbReference type="Proteomes" id="UP001163321">
    <property type="component" value="Chromosome 10"/>
</dbReference>
<accession>A0ACC0WNF1</accession>
<sequence length="78" mass="9060">MENRLYTLMGKTHLRHQDVAVASPDRFPFADVAICAPRLNALVTLQNCSRDNLYYNTPCPWLQVKLLRLLQHFYAIGR</sequence>
<organism evidence="1 2">
    <name type="scientific">Peronosclerospora sorghi</name>
    <dbReference type="NCBI Taxonomy" id="230839"/>
    <lineage>
        <taxon>Eukaryota</taxon>
        <taxon>Sar</taxon>
        <taxon>Stramenopiles</taxon>
        <taxon>Oomycota</taxon>
        <taxon>Peronosporomycetes</taxon>
        <taxon>Peronosporales</taxon>
        <taxon>Peronosporaceae</taxon>
        <taxon>Peronosclerospora</taxon>
    </lineage>
</organism>
<evidence type="ECO:0000313" key="2">
    <source>
        <dbReference type="Proteomes" id="UP001163321"/>
    </source>
</evidence>
<reference evidence="1 2" key="1">
    <citation type="journal article" date="2022" name="bioRxiv">
        <title>The genome of the oomycete Peronosclerospora sorghi, a cosmopolitan pathogen of maize and sorghum, is inflated with dispersed pseudogenes.</title>
        <authorList>
            <person name="Fletcher K."/>
            <person name="Martin F."/>
            <person name="Isakeit T."/>
            <person name="Cavanaugh K."/>
            <person name="Magill C."/>
            <person name="Michelmore R."/>
        </authorList>
    </citation>
    <scope>NUCLEOTIDE SEQUENCE [LARGE SCALE GENOMIC DNA]</scope>
    <source>
        <strain evidence="1">P6</strain>
    </source>
</reference>
<comment type="caution">
    <text evidence="1">The sequence shown here is derived from an EMBL/GenBank/DDBJ whole genome shotgun (WGS) entry which is preliminary data.</text>
</comment>
<dbReference type="EMBL" id="CM047589">
    <property type="protein sequence ID" value="KAI9920408.1"/>
    <property type="molecule type" value="Genomic_DNA"/>
</dbReference>
<gene>
    <name evidence="1" type="ORF">PsorP6_015576</name>
</gene>